<dbReference type="GO" id="GO:0000160">
    <property type="term" value="P:phosphorelay signal transduction system"/>
    <property type="evidence" value="ECO:0007669"/>
    <property type="project" value="UniProtKB-KW"/>
</dbReference>
<dbReference type="SMART" id="SM00028">
    <property type="entry name" value="TPR"/>
    <property type="match status" value="4"/>
</dbReference>
<keyword evidence="6" id="KW-0802">TPR repeat</keyword>
<evidence type="ECO:0000256" key="2">
    <source>
        <dbReference type="ARBA" id="ARBA00012438"/>
    </source>
</evidence>
<feature type="repeat" description="TPR" evidence="6">
    <location>
        <begin position="273"/>
        <end position="306"/>
    </location>
</feature>
<evidence type="ECO:0000259" key="9">
    <source>
        <dbReference type="PROSITE" id="PS50109"/>
    </source>
</evidence>
<dbReference type="EC" id="2.7.13.3" evidence="2"/>
<reference evidence="10 11" key="1">
    <citation type="submission" date="2018-11" db="EMBL/GenBank/DDBJ databases">
        <title>Aureibaculum marinum gen. nov., sp. nov., a member of the family Flavobacteriaceae isolated from the Bohai Sea.</title>
        <authorList>
            <person name="Ji X."/>
        </authorList>
    </citation>
    <scope>NUCLEOTIDE SEQUENCE [LARGE SCALE GENOMIC DNA]</scope>
    <source>
        <strain evidence="10 11">BH-SD17</strain>
    </source>
</reference>
<name>A0A3N4NUX2_9FLAO</name>
<dbReference type="Proteomes" id="UP000270856">
    <property type="component" value="Unassembled WGS sequence"/>
</dbReference>
<evidence type="ECO:0000256" key="3">
    <source>
        <dbReference type="ARBA" id="ARBA00022679"/>
    </source>
</evidence>
<proteinExistence type="predicted"/>
<evidence type="ECO:0000256" key="1">
    <source>
        <dbReference type="ARBA" id="ARBA00000085"/>
    </source>
</evidence>
<feature type="chain" id="PRO_5018217918" description="histidine kinase" evidence="8">
    <location>
        <begin position="29"/>
        <end position="597"/>
    </location>
</feature>
<dbReference type="InterPro" id="IPR050482">
    <property type="entry name" value="Sensor_HK_TwoCompSys"/>
</dbReference>
<accession>A0A3N4NUX2</accession>
<dbReference type="SUPFAM" id="SSF55874">
    <property type="entry name" value="ATPase domain of HSP90 chaperone/DNA topoisomerase II/histidine kinase"/>
    <property type="match status" value="1"/>
</dbReference>
<evidence type="ECO:0000256" key="5">
    <source>
        <dbReference type="ARBA" id="ARBA00023012"/>
    </source>
</evidence>
<keyword evidence="7" id="KW-1133">Transmembrane helix</keyword>
<dbReference type="InterPro" id="IPR019734">
    <property type="entry name" value="TPR_rpt"/>
</dbReference>
<evidence type="ECO:0000256" key="8">
    <source>
        <dbReference type="SAM" id="SignalP"/>
    </source>
</evidence>
<feature type="signal peptide" evidence="8">
    <location>
        <begin position="1"/>
        <end position="28"/>
    </location>
</feature>
<evidence type="ECO:0000313" key="11">
    <source>
        <dbReference type="Proteomes" id="UP000270856"/>
    </source>
</evidence>
<keyword evidence="5" id="KW-0902">Two-component regulatory system</keyword>
<evidence type="ECO:0000256" key="7">
    <source>
        <dbReference type="SAM" id="Phobius"/>
    </source>
</evidence>
<dbReference type="GO" id="GO:0004673">
    <property type="term" value="F:protein histidine kinase activity"/>
    <property type="evidence" value="ECO:0007669"/>
    <property type="project" value="UniProtKB-EC"/>
</dbReference>
<feature type="repeat" description="TPR" evidence="6">
    <location>
        <begin position="151"/>
        <end position="184"/>
    </location>
</feature>
<dbReference type="SMART" id="SM00387">
    <property type="entry name" value="HATPase_c"/>
    <property type="match status" value="1"/>
</dbReference>
<comment type="catalytic activity">
    <reaction evidence="1">
        <text>ATP + protein L-histidine = ADP + protein N-phospho-L-histidine.</text>
        <dbReference type="EC" id="2.7.13.3"/>
    </reaction>
</comment>
<dbReference type="InterPro" id="IPR005467">
    <property type="entry name" value="His_kinase_dom"/>
</dbReference>
<dbReference type="PROSITE" id="PS50109">
    <property type="entry name" value="HIS_KIN"/>
    <property type="match status" value="1"/>
</dbReference>
<dbReference type="PROSITE" id="PS50005">
    <property type="entry name" value="TPR"/>
    <property type="match status" value="2"/>
</dbReference>
<feature type="transmembrane region" description="Helical" evidence="7">
    <location>
        <begin position="343"/>
        <end position="363"/>
    </location>
</feature>
<dbReference type="PANTHER" id="PTHR24421:SF10">
    <property type="entry name" value="NITRATE_NITRITE SENSOR PROTEIN NARQ"/>
    <property type="match status" value="1"/>
</dbReference>
<dbReference type="PANTHER" id="PTHR24421">
    <property type="entry name" value="NITRATE/NITRITE SENSOR PROTEIN NARX-RELATED"/>
    <property type="match status" value="1"/>
</dbReference>
<evidence type="ECO:0000313" key="10">
    <source>
        <dbReference type="EMBL" id="RPE00162.1"/>
    </source>
</evidence>
<keyword evidence="7" id="KW-0472">Membrane</keyword>
<gene>
    <name evidence="10" type="ORF">EGM88_02545</name>
</gene>
<dbReference type="OrthoDB" id="9760839at2"/>
<dbReference type="SUPFAM" id="SSF48452">
    <property type="entry name" value="TPR-like"/>
    <property type="match status" value="1"/>
</dbReference>
<dbReference type="Gene3D" id="1.25.40.10">
    <property type="entry name" value="Tetratricopeptide repeat domain"/>
    <property type="match status" value="2"/>
</dbReference>
<sequence>MLNLQPNRVRLKVVLFICYMLSSLYVNAQKDTLEKLIETNLQNKEYELAYNNIINLENNLIYFKSDLNRLKVNFLKARLYYETDQHKESLSLLLKGFTELSDMPQYRFLHLQYAKYLAFMFREADNYNKSIYYYKNVLESSLLLNDTTTILDAYLSLGKNYYNKKKNDSAVYYFTKMLSYPVNDKTENYISFSYNNLGIIASLSNLQLAEDYYQKSFSIKEKQKDTVGLATAIMNLGGVYYEKEQFQLAKENYFEAYQAVKELNSERAIKVKEYALYNLAYTNEELGDYEKAYKYLEQATNLTNTINEANVAENISEIEAKYNAAKQGQKIEEEKSLRLRAQILFYGSALALLAFIVLGYIYYRNYRLKQKSKIEQLENETQTRIINATIDAKEKERKTISEILHNSVSALLSSANLHLQATKSQLKTNVPQEISKAQSIVNEASVKIRDLSHELISSVLLKFGLAFAVHDICQKYSNSKITLQSDDKNIIRYDPDFEIKIYNIIEELINNILKHSKATNATIMLVHREDNKLSIRLSDDGVGFDIRTIKNKDGLGLSHINARVKVMKGLFNVVSSKGKGTSVFILVPIQPKENGNS</sequence>
<dbReference type="CDD" id="cd16917">
    <property type="entry name" value="HATPase_UhpB-NarQ-NarX-like"/>
    <property type="match status" value="1"/>
</dbReference>
<evidence type="ECO:0000256" key="4">
    <source>
        <dbReference type="ARBA" id="ARBA00022777"/>
    </source>
</evidence>
<dbReference type="AlphaFoldDB" id="A0A3N4NUX2"/>
<keyword evidence="8" id="KW-0732">Signal</keyword>
<protein>
    <recommendedName>
        <fullName evidence="2">histidine kinase</fullName>
        <ecNumber evidence="2">2.7.13.3</ecNumber>
    </recommendedName>
</protein>
<keyword evidence="4 10" id="KW-0418">Kinase</keyword>
<keyword evidence="11" id="KW-1185">Reference proteome</keyword>
<evidence type="ECO:0000256" key="6">
    <source>
        <dbReference type="PROSITE-ProRule" id="PRU00339"/>
    </source>
</evidence>
<keyword evidence="7" id="KW-0812">Transmembrane</keyword>
<dbReference type="EMBL" id="RPFJ01000002">
    <property type="protein sequence ID" value="RPE00162.1"/>
    <property type="molecule type" value="Genomic_DNA"/>
</dbReference>
<organism evidence="10 11">
    <name type="scientific">Aureibaculum marinum</name>
    <dbReference type="NCBI Taxonomy" id="2487930"/>
    <lineage>
        <taxon>Bacteria</taxon>
        <taxon>Pseudomonadati</taxon>
        <taxon>Bacteroidota</taxon>
        <taxon>Flavobacteriia</taxon>
        <taxon>Flavobacteriales</taxon>
        <taxon>Flavobacteriaceae</taxon>
        <taxon>Aureibaculum</taxon>
    </lineage>
</organism>
<dbReference type="InterPro" id="IPR003594">
    <property type="entry name" value="HATPase_dom"/>
</dbReference>
<dbReference type="InterPro" id="IPR036890">
    <property type="entry name" value="HATPase_C_sf"/>
</dbReference>
<feature type="domain" description="Histidine kinase" evidence="9">
    <location>
        <begin position="399"/>
        <end position="591"/>
    </location>
</feature>
<comment type="caution">
    <text evidence="10">The sequence shown here is derived from an EMBL/GenBank/DDBJ whole genome shotgun (WGS) entry which is preliminary data.</text>
</comment>
<keyword evidence="3" id="KW-0808">Transferase</keyword>
<dbReference type="InterPro" id="IPR011990">
    <property type="entry name" value="TPR-like_helical_dom_sf"/>
</dbReference>
<dbReference type="Gene3D" id="3.30.565.10">
    <property type="entry name" value="Histidine kinase-like ATPase, C-terminal domain"/>
    <property type="match status" value="1"/>
</dbReference>
<dbReference type="Pfam" id="PF02518">
    <property type="entry name" value="HATPase_c"/>
    <property type="match status" value="1"/>
</dbReference>